<dbReference type="Gene3D" id="1.20.1600.10">
    <property type="entry name" value="Outer membrane efflux proteins (OEP)"/>
    <property type="match status" value="1"/>
</dbReference>
<dbReference type="RefSeq" id="WP_141171586.1">
    <property type="nucleotide sequence ID" value="NZ_CP041185.1"/>
</dbReference>
<sequence length="412" mass="43597">MHRSIYLLCLCSGLLAGNFTHAQSSVEPAAPLTLPAALLLAEGGNATLSAARHELAAQGGALQQARALPNPELQTVLEDTRRATRSTTVQLNQLIELGGKRGARAAVAQRGEDLAQAGLSLQQADTRALVTTAFVDVLAAQEGLRLADSAQALAARASDITARRVAAGKASPVEETRARVAEASVRLELNLARSTLASARKRLAALWGNATPRFSLAEGRLETLPELPPSSELAARLGQAPAVRQAHSALAQRQAMLDVEQRRATPDITVSIGMKRSEELGRNQAIIGLALPLPLFDRNAGNKLDALRRSDKASDELAAARIAVQTAVAAATERLATARLDVESLRQDILPGAQSAYDAASKGFEFGKFAFLDVLDAQRTLLQAKNQYLRALTEAQHAAAEIERLLGAPAPL</sequence>
<evidence type="ECO:0000313" key="4">
    <source>
        <dbReference type="Proteomes" id="UP000316665"/>
    </source>
</evidence>
<dbReference type="Pfam" id="PF02321">
    <property type="entry name" value="OEP"/>
    <property type="match status" value="2"/>
</dbReference>
<name>A0A4Y6RJN0_9BURK</name>
<evidence type="ECO:0000256" key="2">
    <source>
        <dbReference type="SAM" id="SignalP"/>
    </source>
</evidence>
<dbReference type="PANTHER" id="PTHR30203:SF24">
    <property type="entry name" value="BLR4935 PROTEIN"/>
    <property type="match status" value="1"/>
</dbReference>
<gene>
    <name evidence="3" type="ORF">FJQ89_21120</name>
</gene>
<evidence type="ECO:0000313" key="3">
    <source>
        <dbReference type="EMBL" id="QDG72644.1"/>
    </source>
</evidence>
<organism evidence="3 4">
    <name type="scientific">Janthinobacterium tructae</name>
    <dbReference type="NCBI Taxonomy" id="2590869"/>
    <lineage>
        <taxon>Bacteria</taxon>
        <taxon>Pseudomonadati</taxon>
        <taxon>Pseudomonadota</taxon>
        <taxon>Betaproteobacteria</taxon>
        <taxon>Burkholderiales</taxon>
        <taxon>Oxalobacteraceae</taxon>
        <taxon>Janthinobacterium</taxon>
    </lineage>
</organism>
<dbReference type="EMBL" id="CP041185">
    <property type="protein sequence ID" value="QDG72644.1"/>
    <property type="molecule type" value="Genomic_DNA"/>
</dbReference>
<keyword evidence="2" id="KW-0732">Signal</keyword>
<dbReference type="AlphaFoldDB" id="A0A4Y6RJN0"/>
<dbReference type="OrthoDB" id="9791261at2"/>
<evidence type="ECO:0000256" key="1">
    <source>
        <dbReference type="ARBA" id="ARBA00007613"/>
    </source>
</evidence>
<dbReference type="PANTHER" id="PTHR30203">
    <property type="entry name" value="OUTER MEMBRANE CATION EFFLUX PROTEIN"/>
    <property type="match status" value="1"/>
</dbReference>
<dbReference type="KEGG" id="jas:FJQ89_21120"/>
<dbReference type="InterPro" id="IPR010131">
    <property type="entry name" value="MdtP/NodT-like"/>
</dbReference>
<reference evidence="3 4" key="1">
    <citation type="submission" date="2019-06" db="EMBL/GenBank/DDBJ databases">
        <title>Complete genome sequence of Janthinobacterium sp. SNU WT3 isolated from diseased rainbow trout.</title>
        <authorList>
            <person name="Oh W.T."/>
            <person name="Park S.C."/>
        </authorList>
    </citation>
    <scope>NUCLEOTIDE SEQUENCE [LARGE SCALE GENOMIC DNA]</scope>
    <source>
        <strain evidence="3 4">SNU WT3</strain>
    </source>
</reference>
<keyword evidence="4" id="KW-1185">Reference proteome</keyword>
<dbReference type="InterPro" id="IPR003423">
    <property type="entry name" value="OMP_efflux"/>
</dbReference>
<accession>A0A4Y6RJN0</accession>
<dbReference type="SUPFAM" id="SSF56954">
    <property type="entry name" value="Outer membrane efflux proteins (OEP)"/>
    <property type="match status" value="1"/>
</dbReference>
<dbReference type="Proteomes" id="UP000316665">
    <property type="component" value="Chromosome"/>
</dbReference>
<feature type="signal peptide" evidence="2">
    <location>
        <begin position="1"/>
        <end position="22"/>
    </location>
</feature>
<comment type="similarity">
    <text evidence="1">Belongs to the outer membrane factor (OMF) (TC 1.B.17) family.</text>
</comment>
<protein>
    <submittedName>
        <fullName evidence="3">TolC family protein</fullName>
    </submittedName>
</protein>
<dbReference type="GO" id="GO:0015562">
    <property type="term" value="F:efflux transmembrane transporter activity"/>
    <property type="evidence" value="ECO:0007669"/>
    <property type="project" value="InterPro"/>
</dbReference>
<proteinExistence type="inferred from homology"/>
<feature type="chain" id="PRO_5021407681" evidence="2">
    <location>
        <begin position="23"/>
        <end position="412"/>
    </location>
</feature>